<evidence type="ECO:0008006" key="4">
    <source>
        <dbReference type="Google" id="ProtNLM"/>
    </source>
</evidence>
<organism evidence="2 3">
    <name type="scientific">Mycobacterium kansasii 662</name>
    <dbReference type="NCBI Taxonomy" id="1299326"/>
    <lineage>
        <taxon>Bacteria</taxon>
        <taxon>Bacillati</taxon>
        <taxon>Actinomycetota</taxon>
        <taxon>Actinomycetes</taxon>
        <taxon>Mycobacteriales</taxon>
        <taxon>Mycobacteriaceae</taxon>
        <taxon>Mycobacterium</taxon>
    </lineage>
</organism>
<feature type="compositionally biased region" description="Low complexity" evidence="1">
    <location>
        <begin position="28"/>
        <end position="40"/>
    </location>
</feature>
<name>X7YLN8_MYCKA</name>
<comment type="caution">
    <text evidence="2">The sequence shown here is derived from an EMBL/GenBank/DDBJ whole genome shotgun (WGS) entry which is preliminary data.</text>
</comment>
<evidence type="ECO:0000313" key="2">
    <source>
        <dbReference type="EMBL" id="EUA07428.1"/>
    </source>
</evidence>
<proteinExistence type="predicted"/>
<gene>
    <name evidence="2" type="ORF">I545_6415</name>
</gene>
<evidence type="ECO:0000256" key="1">
    <source>
        <dbReference type="SAM" id="MobiDB-lite"/>
    </source>
</evidence>
<dbReference type="EMBL" id="JAOA01000017">
    <property type="protein sequence ID" value="EUA07428.1"/>
    <property type="molecule type" value="Genomic_DNA"/>
</dbReference>
<evidence type="ECO:0000313" key="3">
    <source>
        <dbReference type="Proteomes" id="UP000020561"/>
    </source>
</evidence>
<accession>X7YLN8</accession>
<feature type="region of interest" description="Disordered" evidence="1">
    <location>
        <begin position="1"/>
        <end position="46"/>
    </location>
</feature>
<protein>
    <recommendedName>
        <fullName evidence="4">PE-PGRS family domain protein</fullName>
    </recommendedName>
</protein>
<dbReference type="Proteomes" id="UP000020561">
    <property type="component" value="Unassembled WGS sequence"/>
</dbReference>
<dbReference type="PATRIC" id="fig|1299326.3.peg.6168"/>
<feature type="compositionally biased region" description="Gly residues" evidence="1">
    <location>
        <begin position="1"/>
        <end position="27"/>
    </location>
</feature>
<sequence length="102" mass="9468">MLVGNGGNGGNGGTGPTLGGNGAGGTAGLLLGANGTNGPNPATPLPPVRQAVLNAINAPAEALTGRPLIGNGVNGARAPEPTARPADGCSATADPAGPGRRT</sequence>
<feature type="region of interest" description="Disordered" evidence="1">
    <location>
        <begin position="65"/>
        <end position="102"/>
    </location>
</feature>
<reference evidence="2 3" key="1">
    <citation type="submission" date="2013-12" db="EMBL/GenBank/DDBJ databases">
        <authorList>
            <person name="Brown-Elliot B."/>
            <person name="Wallace R."/>
            <person name="Lenaerts A."/>
            <person name="Ordway D."/>
            <person name="DeGroote M.A."/>
            <person name="Parker T."/>
            <person name="Sizemore C."/>
            <person name="Tallon L.J."/>
            <person name="Sadzewicz L.K."/>
            <person name="Sengamalay N."/>
            <person name="Fraser C.M."/>
            <person name="Hine E."/>
            <person name="Shefchek K.A."/>
            <person name="Das S.P."/>
            <person name="Tettelin H."/>
        </authorList>
    </citation>
    <scope>NUCLEOTIDE SEQUENCE [LARGE SCALE GENOMIC DNA]</scope>
    <source>
        <strain evidence="2 3">662</strain>
    </source>
</reference>
<dbReference type="AlphaFoldDB" id="X7YLN8"/>